<dbReference type="Proteomes" id="UP001314635">
    <property type="component" value="Unassembled WGS sequence"/>
</dbReference>
<dbReference type="RefSeq" id="WP_012044094.1">
    <property type="nucleotide sequence ID" value="NZ_JABFDP010000009.1"/>
</dbReference>
<evidence type="ECO:0000259" key="1">
    <source>
        <dbReference type="Pfam" id="PF01814"/>
    </source>
</evidence>
<dbReference type="Gene3D" id="1.20.120.520">
    <property type="entry name" value="nmb1532 protein domain like"/>
    <property type="match status" value="1"/>
</dbReference>
<dbReference type="PANTHER" id="PTHR39966">
    <property type="entry name" value="BLL2471 PROTEIN-RELATED"/>
    <property type="match status" value="1"/>
</dbReference>
<feature type="domain" description="Hemerythrin-like" evidence="1">
    <location>
        <begin position="4"/>
        <end position="138"/>
    </location>
</feature>
<proteinExistence type="predicted"/>
<dbReference type="InterPro" id="IPR012312">
    <property type="entry name" value="Hemerythrin-like"/>
</dbReference>
<keyword evidence="3" id="KW-1185">Reference proteome</keyword>
<accession>A0ABS5G4A0</accession>
<reference evidence="3" key="1">
    <citation type="journal article" date="2021" name="ISME J.">
        <title>Evolutionary origin and ecological implication of a unique nif island in free-living Bradyrhizobium lineages.</title>
        <authorList>
            <person name="Tao J."/>
        </authorList>
    </citation>
    <scope>NUCLEOTIDE SEQUENCE [LARGE SCALE GENOMIC DNA]</scope>
    <source>
        <strain evidence="3">SZCCT0094</strain>
    </source>
</reference>
<evidence type="ECO:0000313" key="3">
    <source>
        <dbReference type="Proteomes" id="UP001314635"/>
    </source>
</evidence>
<sequence length="193" mass="22437">MAKIIEALLEEHGNIEKLLAVLEHELDLFDHNRRPDYDILQSIIAYFEDYPQRCHHPKEEMIFSRLRERDPAAAATYGDVDDEHESEAQRLRGFADAVNAVLADQEILRESFHAAVHQFIDSQREHLRKEETLLFPAALHALRAEDWADIDARMSDEKDPLFDGDVAEKFHNLERTILRWEQEAEQARLAAAK</sequence>
<comment type="caution">
    <text evidence="2">The sequence shown here is derived from an EMBL/GenBank/DDBJ whole genome shotgun (WGS) entry which is preliminary data.</text>
</comment>
<protein>
    <submittedName>
        <fullName evidence="2">Hemerythrin domain-containing protein</fullName>
    </submittedName>
</protein>
<dbReference type="EMBL" id="JAFCLK010000008">
    <property type="protein sequence ID" value="MBR1136142.1"/>
    <property type="molecule type" value="Genomic_DNA"/>
</dbReference>
<organism evidence="2 3">
    <name type="scientific">Bradyrhizobium denitrificans</name>
    <dbReference type="NCBI Taxonomy" id="2734912"/>
    <lineage>
        <taxon>Bacteria</taxon>
        <taxon>Pseudomonadati</taxon>
        <taxon>Pseudomonadota</taxon>
        <taxon>Alphaproteobacteria</taxon>
        <taxon>Hyphomicrobiales</taxon>
        <taxon>Nitrobacteraceae</taxon>
        <taxon>Bradyrhizobium</taxon>
    </lineage>
</organism>
<dbReference type="CDD" id="cd12108">
    <property type="entry name" value="Hr-like"/>
    <property type="match status" value="1"/>
</dbReference>
<gene>
    <name evidence="2" type="ORF">JQ619_10220</name>
</gene>
<dbReference type="PANTHER" id="PTHR39966:SF1">
    <property type="entry name" value="HEMERYTHRIN-LIKE DOMAIN-CONTAINING PROTEIN"/>
    <property type="match status" value="1"/>
</dbReference>
<evidence type="ECO:0000313" key="2">
    <source>
        <dbReference type="EMBL" id="MBR1136142.1"/>
    </source>
</evidence>
<name>A0ABS5G4A0_9BRAD</name>
<dbReference type="Pfam" id="PF01814">
    <property type="entry name" value="Hemerythrin"/>
    <property type="match status" value="1"/>
</dbReference>